<name>A0ABW0FAH3_9MICO</name>
<evidence type="ECO:0000313" key="10">
    <source>
        <dbReference type="EMBL" id="MFC5296227.1"/>
    </source>
</evidence>
<dbReference type="GeneID" id="303296550"/>
<dbReference type="InterPro" id="IPR000515">
    <property type="entry name" value="MetI-like"/>
</dbReference>
<comment type="caution">
    <text evidence="10">The sequence shown here is derived from an EMBL/GenBank/DDBJ whole genome shotgun (WGS) entry which is preliminary data.</text>
</comment>
<feature type="transmembrane region" description="Helical" evidence="7">
    <location>
        <begin position="208"/>
        <end position="230"/>
    </location>
</feature>
<evidence type="ECO:0000313" key="11">
    <source>
        <dbReference type="Proteomes" id="UP001595937"/>
    </source>
</evidence>
<dbReference type="EMBL" id="JBHSLN010000010">
    <property type="protein sequence ID" value="MFC5296227.1"/>
    <property type="molecule type" value="Genomic_DNA"/>
</dbReference>
<evidence type="ECO:0000256" key="1">
    <source>
        <dbReference type="ARBA" id="ARBA00004651"/>
    </source>
</evidence>
<dbReference type="PANTHER" id="PTHR43744:SF9">
    <property type="entry name" value="POLYGALACTURONAN_RHAMNOGALACTURONAN TRANSPORT SYSTEM PERMEASE PROTEIN YTCP"/>
    <property type="match status" value="1"/>
</dbReference>
<sequence length="322" mass="35109">MSTTTQLRPGGAPSDDSLNGSPVEHRAVGSRDDQWFDRFNVAFVLFVVLVIGYPLWFVVIASISDPHAVQTGKVWLWPVDVTFDGYRRVFGQAAIWIGYRNSIVYTLVGVAVHLGLILPCAYALSRKHMAGRTGVTWYILFTMLFSGGIIPTYLLVKDLALLDTMWAVILPGAAGAWSILVARAFFTQTVPEEIGEAAKVDGASDVQTFFRIALPLSAPIIVTLALFHGVGLWNEYFKALIYLSDRDKFPLQLILRELLVVSEDPSAGGGGGGDAGSIVDQVRLASLIKYAVMIVASLPLLIIYPFLQRFFTQGVLIGSVKG</sequence>
<keyword evidence="6 7" id="KW-0472">Membrane</keyword>
<dbReference type="Gene3D" id="1.10.3720.10">
    <property type="entry name" value="MetI-like"/>
    <property type="match status" value="1"/>
</dbReference>
<feature type="transmembrane region" description="Helical" evidence="7">
    <location>
        <begin position="287"/>
        <end position="307"/>
    </location>
</feature>
<feature type="transmembrane region" description="Helical" evidence="7">
    <location>
        <begin position="103"/>
        <end position="124"/>
    </location>
</feature>
<dbReference type="RefSeq" id="WP_343922934.1">
    <property type="nucleotide sequence ID" value="NZ_BAAAIR010000026.1"/>
</dbReference>
<accession>A0ABW0FAH3</accession>
<proteinExistence type="inferred from homology"/>
<feature type="transmembrane region" description="Helical" evidence="7">
    <location>
        <begin position="41"/>
        <end position="63"/>
    </location>
</feature>
<feature type="transmembrane region" description="Helical" evidence="7">
    <location>
        <begin position="136"/>
        <end position="156"/>
    </location>
</feature>
<keyword evidence="3" id="KW-1003">Cell membrane</keyword>
<keyword evidence="2 7" id="KW-0813">Transport</keyword>
<dbReference type="InterPro" id="IPR035906">
    <property type="entry name" value="MetI-like_sf"/>
</dbReference>
<protein>
    <submittedName>
        <fullName evidence="10">Carbohydrate ABC transporter permease</fullName>
    </submittedName>
</protein>
<evidence type="ECO:0000259" key="9">
    <source>
        <dbReference type="PROSITE" id="PS50928"/>
    </source>
</evidence>
<keyword evidence="5 7" id="KW-1133">Transmembrane helix</keyword>
<dbReference type="PANTHER" id="PTHR43744">
    <property type="entry name" value="ABC TRANSPORTER PERMEASE PROTEIN MG189-RELATED-RELATED"/>
    <property type="match status" value="1"/>
</dbReference>
<evidence type="ECO:0000256" key="4">
    <source>
        <dbReference type="ARBA" id="ARBA00022692"/>
    </source>
</evidence>
<evidence type="ECO:0000256" key="7">
    <source>
        <dbReference type="RuleBase" id="RU363032"/>
    </source>
</evidence>
<feature type="domain" description="ABC transmembrane type-1" evidence="9">
    <location>
        <begin position="99"/>
        <end position="300"/>
    </location>
</feature>
<dbReference type="Pfam" id="PF00528">
    <property type="entry name" value="BPD_transp_1"/>
    <property type="match status" value="1"/>
</dbReference>
<feature type="transmembrane region" description="Helical" evidence="7">
    <location>
        <begin position="168"/>
        <end position="187"/>
    </location>
</feature>
<evidence type="ECO:0000256" key="3">
    <source>
        <dbReference type="ARBA" id="ARBA00022475"/>
    </source>
</evidence>
<keyword evidence="4 7" id="KW-0812">Transmembrane</keyword>
<keyword evidence="11" id="KW-1185">Reference proteome</keyword>
<comment type="similarity">
    <text evidence="7">Belongs to the binding-protein-dependent transport system permease family.</text>
</comment>
<comment type="subcellular location">
    <subcellularLocation>
        <location evidence="1 7">Cell membrane</location>
        <topology evidence="1 7">Multi-pass membrane protein</topology>
    </subcellularLocation>
</comment>
<dbReference type="SUPFAM" id="SSF161098">
    <property type="entry name" value="MetI-like"/>
    <property type="match status" value="1"/>
</dbReference>
<feature type="region of interest" description="Disordered" evidence="8">
    <location>
        <begin position="1"/>
        <end position="24"/>
    </location>
</feature>
<evidence type="ECO:0000256" key="8">
    <source>
        <dbReference type="SAM" id="MobiDB-lite"/>
    </source>
</evidence>
<gene>
    <name evidence="10" type="ORF">ACFPK8_01760</name>
</gene>
<dbReference type="Proteomes" id="UP001595937">
    <property type="component" value="Unassembled WGS sequence"/>
</dbReference>
<reference evidence="11" key="1">
    <citation type="journal article" date="2019" name="Int. J. Syst. Evol. Microbiol.">
        <title>The Global Catalogue of Microorganisms (GCM) 10K type strain sequencing project: providing services to taxonomists for standard genome sequencing and annotation.</title>
        <authorList>
            <consortium name="The Broad Institute Genomics Platform"/>
            <consortium name="The Broad Institute Genome Sequencing Center for Infectious Disease"/>
            <person name="Wu L."/>
            <person name="Ma J."/>
        </authorList>
    </citation>
    <scope>NUCLEOTIDE SEQUENCE [LARGE SCALE GENOMIC DNA]</scope>
    <source>
        <strain evidence="11">CGMCC 1.16455</strain>
    </source>
</reference>
<dbReference type="PROSITE" id="PS50928">
    <property type="entry name" value="ABC_TM1"/>
    <property type="match status" value="1"/>
</dbReference>
<evidence type="ECO:0000256" key="5">
    <source>
        <dbReference type="ARBA" id="ARBA00022989"/>
    </source>
</evidence>
<organism evidence="10 11">
    <name type="scientific">Brachybacterium tyrofermentans</name>
    <dbReference type="NCBI Taxonomy" id="47848"/>
    <lineage>
        <taxon>Bacteria</taxon>
        <taxon>Bacillati</taxon>
        <taxon>Actinomycetota</taxon>
        <taxon>Actinomycetes</taxon>
        <taxon>Micrococcales</taxon>
        <taxon>Dermabacteraceae</taxon>
        <taxon>Brachybacterium</taxon>
    </lineage>
</organism>
<evidence type="ECO:0000256" key="2">
    <source>
        <dbReference type="ARBA" id="ARBA00022448"/>
    </source>
</evidence>
<dbReference type="CDD" id="cd06261">
    <property type="entry name" value="TM_PBP2"/>
    <property type="match status" value="1"/>
</dbReference>
<evidence type="ECO:0000256" key="6">
    <source>
        <dbReference type="ARBA" id="ARBA00023136"/>
    </source>
</evidence>